<proteinExistence type="predicted"/>
<dbReference type="EMBL" id="GDID01007398">
    <property type="protein sequence ID" value="JAP89208.1"/>
    <property type="molecule type" value="Transcribed_RNA"/>
</dbReference>
<evidence type="ECO:0000313" key="1">
    <source>
        <dbReference type="EMBL" id="JAP89208.1"/>
    </source>
</evidence>
<dbReference type="AlphaFoldDB" id="A0A146JYC9"/>
<organism evidence="1">
    <name type="scientific">Trepomonas sp. PC1</name>
    <dbReference type="NCBI Taxonomy" id="1076344"/>
    <lineage>
        <taxon>Eukaryota</taxon>
        <taxon>Metamonada</taxon>
        <taxon>Diplomonadida</taxon>
        <taxon>Hexamitidae</taxon>
        <taxon>Hexamitinae</taxon>
        <taxon>Trepomonas</taxon>
    </lineage>
</organism>
<accession>A0A146JYC9</accession>
<name>A0A146JYC9_9EUKA</name>
<feature type="non-terminal residue" evidence="1">
    <location>
        <position position="1"/>
    </location>
</feature>
<sequence length="382" mass="43848">PSRYGKSCDWTQKHVSMSSFHSSKPTLQIIVNHSSSQVQLNLVVKKSDLPTEFDLQDHFSDHFEKSMVDLVFHKPDYTRFTKPIQAELAYQYVLNRTFLTESQADVVIGGDIVLGMDQYCNQMEIRKREDLYKLGPLFQQKDFTCRIYRDCVQKKSILGTLNIAKIPLIDAFNQLQTENFIEYPGFEVFVSKSEPRFTEVAFKTKDFSKYTALPETSYQQQINSKKGLFAVNQLKIGFLYYFSELQNWVSGDDFASMSLAKLAWLGFNELSEKLCQRLQQSVIKFQPFPQLDSDKSLMSLFLLEQIEVVGGRSDNLEKIKTLLTESLKGSEGKGEKIQGMKISNFAQPLTENKLMGVGIISGFQAEVKNQEKLEQELFKTKK</sequence>
<protein>
    <submittedName>
        <fullName evidence="1">Uncharacterized protein</fullName>
    </submittedName>
</protein>
<gene>
    <name evidence="1" type="ORF">TPC1_31297</name>
</gene>
<reference evidence="1" key="1">
    <citation type="submission" date="2015-07" db="EMBL/GenBank/DDBJ databases">
        <title>Adaptation to a free-living lifestyle via gene acquisitions in the diplomonad Trepomonas sp. PC1.</title>
        <authorList>
            <person name="Xu F."/>
            <person name="Jerlstrom-Hultqvist J."/>
            <person name="Kolisko M."/>
            <person name="Simpson A.G.B."/>
            <person name="Roger A.J."/>
            <person name="Svard S.G."/>
            <person name="Andersson J.O."/>
        </authorList>
    </citation>
    <scope>NUCLEOTIDE SEQUENCE</scope>
    <source>
        <strain evidence="1">PC1</strain>
    </source>
</reference>